<dbReference type="AlphaFoldDB" id="A0A4S8MJB7"/>
<reference evidence="1 2" key="1">
    <citation type="journal article" date="2019" name="Nat. Ecol. Evol.">
        <title>Megaphylogeny resolves global patterns of mushroom evolution.</title>
        <authorList>
            <person name="Varga T."/>
            <person name="Krizsan K."/>
            <person name="Foldi C."/>
            <person name="Dima B."/>
            <person name="Sanchez-Garcia M."/>
            <person name="Sanchez-Ramirez S."/>
            <person name="Szollosi G.J."/>
            <person name="Szarkandi J.G."/>
            <person name="Papp V."/>
            <person name="Albert L."/>
            <person name="Andreopoulos W."/>
            <person name="Angelini C."/>
            <person name="Antonin V."/>
            <person name="Barry K.W."/>
            <person name="Bougher N.L."/>
            <person name="Buchanan P."/>
            <person name="Buyck B."/>
            <person name="Bense V."/>
            <person name="Catcheside P."/>
            <person name="Chovatia M."/>
            <person name="Cooper J."/>
            <person name="Damon W."/>
            <person name="Desjardin D."/>
            <person name="Finy P."/>
            <person name="Geml J."/>
            <person name="Haridas S."/>
            <person name="Hughes K."/>
            <person name="Justo A."/>
            <person name="Karasinski D."/>
            <person name="Kautmanova I."/>
            <person name="Kiss B."/>
            <person name="Kocsube S."/>
            <person name="Kotiranta H."/>
            <person name="LaButti K.M."/>
            <person name="Lechner B.E."/>
            <person name="Liimatainen K."/>
            <person name="Lipzen A."/>
            <person name="Lukacs Z."/>
            <person name="Mihaltcheva S."/>
            <person name="Morgado L.N."/>
            <person name="Niskanen T."/>
            <person name="Noordeloos M.E."/>
            <person name="Ohm R.A."/>
            <person name="Ortiz-Santana B."/>
            <person name="Ovrebo C."/>
            <person name="Racz N."/>
            <person name="Riley R."/>
            <person name="Savchenko A."/>
            <person name="Shiryaev A."/>
            <person name="Soop K."/>
            <person name="Spirin V."/>
            <person name="Szebenyi C."/>
            <person name="Tomsovsky M."/>
            <person name="Tulloss R.E."/>
            <person name="Uehling J."/>
            <person name="Grigoriev I.V."/>
            <person name="Vagvolgyi C."/>
            <person name="Papp T."/>
            <person name="Martin F.M."/>
            <person name="Miettinen O."/>
            <person name="Hibbett D.S."/>
            <person name="Nagy L.G."/>
        </authorList>
    </citation>
    <scope>NUCLEOTIDE SEQUENCE [LARGE SCALE GENOMIC DNA]</scope>
    <source>
        <strain evidence="1 2">CBS 962.96</strain>
    </source>
</reference>
<dbReference type="InterPro" id="IPR032675">
    <property type="entry name" value="LRR_dom_sf"/>
</dbReference>
<evidence type="ECO:0000313" key="1">
    <source>
        <dbReference type="EMBL" id="THV02499.1"/>
    </source>
</evidence>
<dbReference type="Gene3D" id="3.80.10.10">
    <property type="entry name" value="Ribonuclease Inhibitor"/>
    <property type="match status" value="1"/>
</dbReference>
<dbReference type="EMBL" id="ML179076">
    <property type="protein sequence ID" value="THV02499.1"/>
    <property type="molecule type" value="Genomic_DNA"/>
</dbReference>
<keyword evidence="2" id="KW-1185">Reference proteome</keyword>
<name>A0A4S8MJB7_DENBC</name>
<dbReference type="OrthoDB" id="3266451at2759"/>
<accession>A0A4S8MJB7</accession>
<evidence type="ECO:0000313" key="2">
    <source>
        <dbReference type="Proteomes" id="UP000297245"/>
    </source>
</evidence>
<protein>
    <submittedName>
        <fullName evidence="1">Uncharacterized protein</fullName>
    </submittedName>
</protein>
<organism evidence="1 2">
    <name type="scientific">Dendrothele bispora (strain CBS 962.96)</name>
    <dbReference type="NCBI Taxonomy" id="1314807"/>
    <lineage>
        <taxon>Eukaryota</taxon>
        <taxon>Fungi</taxon>
        <taxon>Dikarya</taxon>
        <taxon>Basidiomycota</taxon>
        <taxon>Agaricomycotina</taxon>
        <taxon>Agaricomycetes</taxon>
        <taxon>Agaricomycetidae</taxon>
        <taxon>Agaricales</taxon>
        <taxon>Agaricales incertae sedis</taxon>
        <taxon>Dendrothele</taxon>
    </lineage>
</organism>
<dbReference type="Proteomes" id="UP000297245">
    <property type="component" value="Unassembled WGS sequence"/>
</dbReference>
<sequence length="545" mass="61339">MLCEKCSAPNLQTFKYRYSLGSETEILAQLRIRSETESDLADIAARIRDAEKELGYYDAEIFRLQSQLSTLVASAGVLRKRVAMARGMLSPIRRLSNELLGEIFTCAHTGTFSFSHPGDPRASFAAVCARWRNVALSTPSIWSFLKVEFAYDDRLHEHPSINLSALEAHLTRSKSYPLVISIEIISPPLETSWHGTRVSLGRMMDALVRHSSRWTSLTFESSLSPVRPGHPVFEKLQTIAELPLLTSLKNFYSIPDSTLATILRRSPQLQDLSTVMIPPFTDRVSFDKVINLKLLTILPAQISSAVELFPNVTSLTIYPVFYTKELELSNSASRILVTSRTRSLVLDLRGILGLQTLFFRSFALQAPLLEKMIISGPIIDGPFDTFPMDLFAGALQSGSRNSLKILELNRILTSDEDVLFLLQILPELTTLTIREVDTFPVITEKFSRRLHTYENGVFHQDSFCLVPKLQHLAVTVNGKTFDEDSFVKMVLSRCLSDESFGVGRLRSLQVYATNRQQVDGTVWQKLRMNGLKVMLKEVKTSRRAA</sequence>
<gene>
    <name evidence="1" type="ORF">K435DRAFT_749199</name>
</gene>
<proteinExistence type="predicted"/>